<sequence length="300" mass="33017">MMETLVAVAQHRNQYYLRDVNQRGQPKFEIGSPLPSQSFRELSCRTFQSGVGLLPTPFNDLPTPAAVSNQTPGSGLKAILQGTPIAIPAKVRSVEKDEGIIRDELLNRRVCYSELWAGPAYSNSPPPSSLPIPKFSLRSKRTTSLDLPDSAMAVDGFSVHYAAKSAPSSPTRTESRQSKKVFFHSADSATQTLRPVEVVPVSCSFLEDIDPVVLIVVRSSIKVREEAYFCHSDCLPMLARRLCGIPTPYCLLLLLVRPVSCQCVVWGIKVVQCMSCVYVVSSLTMWDWLSCSAMSVSCQL</sequence>
<accession>A0ACB9NVY8</accession>
<proteinExistence type="predicted"/>
<evidence type="ECO:0000313" key="1">
    <source>
        <dbReference type="EMBL" id="KAI4340211.1"/>
    </source>
</evidence>
<reference evidence="2" key="1">
    <citation type="journal article" date="2023" name="Front. Plant Sci.">
        <title>Chromosomal-level genome assembly of Melastoma candidum provides insights into trichome evolution.</title>
        <authorList>
            <person name="Zhong Y."/>
            <person name="Wu W."/>
            <person name="Sun C."/>
            <person name="Zou P."/>
            <person name="Liu Y."/>
            <person name="Dai S."/>
            <person name="Zhou R."/>
        </authorList>
    </citation>
    <scope>NUCLEOTIDE SEQUENCE [LARGE SCALE GENOMIC DNA]</scope>
</reference>
<organism evidence="1 2">
    <name type="scientific">Melastoma candidum</name>
    <dbReference type="NCBI Taxonomy" id="119954"/>
    <lineage>
        <taxon>Eukaryota</taxon>
        <taxon>Viridiplantae</taxon>
        <taxon>Streptophyta</taxon>
        <taxon>Embryophyta</taxon>
        <taxon>Tracheophyta</taxon>
        <taxon>Spermatophyta</taxon>
        <taxon>Magnoliopsida</taxon>
        <taxon>eudicotyledons</taxon>
        <taxon>Gunneridae</taxon>
        <taxon>Pentapetalae</taxon>
        <taxon>rosids</taxon>
        <taxon>malvids</taxon>
        <taxon>Myrtales</taxon>
        <taxon>Melastomataceae</taxon>
        <taxon>Melastomatoideae</taxon>
        <taxon>Melastomateae</taxon>
        <taxon>Melastoma</taxon>
    </lineage>
</organism>
<gene>
    <name evidence="1" type="ORF">MLD38_025072</name>
</gene>
<comment type="caution">
    <text evidence="1">The sequence shown here is derived from an EMBL/GenBank/DDBJ whole genome shotgun (WGS) entry which is preliminary data.</text>
</comment>
<dbReference type="EMBL" id="CM042886">
    <property type="protein sequence ID" value="KAI4340211.1"/>
    <property type="molecule type" value="Genomic_DNA"/>
</dbReference>
<dbReference type="Proteomes" id="UP001057402">
    <property type="component" value="Chromosome 7"/>
</dbReference>
<keyword evidence="2" id="KW-1185">Reference proteome</keyword>
<evidence type="ECO:0000313" key="2">
    <source>
        <dbReference type="Proteomes" id="UP001057402"/>
    </source>
</evidence>
<protein>
    <submittedName>
        <fullName evidence="1">Uncharacterized protein</fullName>
    </submittedName>
</protein>
<name>A0ACB9NVY8_9MYRT</name>